<feature type="region of interest" description="Disordered" evidence="1">
    <location>
        <begin position="532"/>
        <end position="556"/>
    </location>
</feature>
<feature type="compositionally biased region" description="Acidic residues" evidence="1">
    <location>
        <begin position="535"/>
        <end position="545"/>
    </location>
</feature>
<dbReference type="AlphaFoldDB" id="A0AA44DBJ1"/>
<dbReference type="Pfam" id="PF03235">
    <property type="entry name" value="GmrSD_N"/>
    <property type="match status" value="1"/>
</dbReference>
<dbReference type="PANTHER" id="PTHR37292:SF2">
    <property type="entry name" value="DUF262 DOMAIN-CONTAINING PROTEIN"/>
    <property type="match status" value="1"/>
</dbReference>
<organism evidence="3 4">
    <name type="scientific">Streptomyces somaliensis (strain ATCC 33201 / DSM 40738 / JCM 12659 / KCTC 9044 / NCTC 11332 / NRRL B-12077 / IP 733)</name>
    <dbReference type="NCBI Taxonomy" id="1134445"/>
    <lineage>
        <taxon>Bacteria</taxon>
        <taxon>Bacillati</taxon>
        <taxon>Actinomycetota</taxon>
        <taxon>Actinomycetes</taxon>
        <taxon>Kitasatosporales</taxon>
        <taxon>Streptomycetaceae</taxon>
        <taxon>Streptomyces</taxon>
    </lineage>
</organism>
<reference evidence="3 4" key="1">
    <citation type="submission" date="2020-04" db="EMBL/GenBank/DDBJ databases">
        <title>MicrobeNet Type strains.</title>
        <authorList>
            <person name="Nicholson A.C."/>
        </authorList>
    </citation>
    <scope>NUCLEOTIDE SEQUENCE [LARGE SCALE GENOMIC DNA]</scope>
    <source>
        <strain evidence="3 4">DSM 40738</strain>
    </source>
</reference>
<keyword evidence="4" id="KW-1185">Reference proteome</keyword>
<evidence type="ECO:0000313" key="4">
    <source>
        <dbReference type="Proteomes" id="UP000570003"/>
    </source>
</evidence>
<evidence type="ECO:0000259" key="2">
    <source>
        <dbReference type="Pfam" id="PF03235"/>
    </source>
</evidence>
<dbReference type="Proteomes" id="UP000570003">
    <property type="component" value="Unassembled WGS sequence"/>
</dbReference>
<name>A0AA44DBJ1_STRE0</name>
<dbReference type="PANTHER" id="PTHR37292">
    <property type="entry name" value="VNG6097C"/>
    <property type="match status" value="1"/>
</dbReference>
<dbReference type="RefSeq" id="WP_168437873.1">
    <property type="nucleotide sequence ID" value="NZ_JAAXOU010000031.1"/>
</dbReference>
<evidence type="ECO:0000256" key="1">
    <source>
        <dbReference type="SAM" id="MobiDB-lite"/>
    </source>
</evidence>
<proteinExistence type="predicted"/>
<accession>A0AA44DBJ1</accession>
<dbReference type="EMBL" id="JAAXOU010000031">
    <property type="protein sequence ID" value="NKY13624.1"/>
    <property type="molecule type" value="Genomic_DNA"/>
</dbReference>
<evidence type="ECO:0000313" key="3">
    <source>
        <dbReference type="EMBL" id="NKY13624.1"/>
    </source>
</evidence>
<comment type="caution">
    <text evidence="3">The sequence shown here is derived from an EMBL/GenBank/DDBJ whole genome shotgun (WGS) entry which is preliminary data.</text>
</comment>
<feature type="domain" description="GmrSD restriction endonucleases N-terminal" evidence="2">
    <location>
        <begin position="13"/>
        <end position="212"/>
    </location>
</feature>
<dbReference type="InterPro" id="IPR004919">
    <property type="entry name" value="GmrSD_N"/>
</dbReference>
<sequence length="556" mass="63095">MKQSNEPVVSPVEDLLQGKIVIPSIQRDFVWMRTDVRDLFDSLYRGYPVGALLLWETNLEVPFRTAAVVQSATSSRKPLYLLDGQQRLTSLAWVYRPESKADGRFIDLRFDVRTEEFVNPSAVQRKDPLLIPVSTILQEGVQFYELLMDAGVEMGHPDFREWTRRLQRVNDIRKQQIVVITYSSDDYEEVAEVFARLNKGGRRLSKGDLVYSAIAARWAEGLRTMDAFHDELRDVGFGLDREAVLRLMSLLAGTTARHIKLIGSTMDGATLKGAWQATETALRLAVDFLRGECGIPRSDVLTSPNVVVVPALLLHHRQGKLQPEEVGPLRRWVYTAMAFSHYSLQVEGKLDAEARLVKERTGEHLFTELIRRAFGPRSVDSPIHPRDLEQKYSSHPFFRLLYIAALEMRAKDWATNTAINDRPVNSRAKIEFHHVFPQARVQSTFPKEEWNSLANLAFVTGQTNRMISSKLPAEYMAGIAPERLAEQWIPGDPELRSLDRFPEFLAARRHLMANALNRLLGLPDYTGQAVRQEIDEPPADEEVIAEETSAPTPARS</sequence>
<gene>
    <name evidence="3" type="ORF">HGA06_05370</name>
</gene>
<protein>
    <submittedName>
        <fullName evidence="3">DUF262 domain-containing protein</fullName>
    </submittedName>
</protein>